<evidence type="ECO:0000313" key="7">
    <source>
        <dbReference type="EMBL" id="MFD1697639.1"/>
    </source>
</evidence>
<gene>
    <name evidence="7" type="ORF">ACFSC7_19135</name>
</gene>
<keyword evidence="4" id="KW-0472">Membrane</keyword>
<dbReference type="PROSITE" id="PS50885">
    <property type="entry name" value="HAMP"/>
    <property type="match status" value="1"/>
</dbReference>
<sequence length="657" mass="70085">MTPQKLMSGVPIPLRIGALSLLAALAIALLMGVFFYTDRALQSAGLEQSGYAALDVRAAELRVAALEMRRREKDFLLRRDEKYVTDYMTAVAAAQETLSAMQALPASEDIRADVDVLSNGLSAVAAQFERVVGAMRELGLTEEEGLQGQLRAAVHNVEKQLEAANLDGLTIKMLMMRRHEKDFMLRNDLKYIDRIDARRAEFDPLLAASGLPDAQKAEISGLMDVYQKGARAYADGKLGLDGEIARVSELFAELSPSFQRINEAATAGAQHAARSLEAVRSWSRDIFLGAGGVSLVVCLGLGVLIGRSITVPLNRMIEVMKRLTEGEFTLDVPHKETGSEIGQMARALEVFRETGLRTRELEEEQKAREIQAREEKRVMMQSLANSFDQSVGRIMGSLSSSSGALNETARSLSQVSTATSTEAESVAAASEQTSVNVQMVASAAEEMSSSISEIGRQVRNASASSQKAAEAVQQTGNQIHKLADMANRIGDVISIISEIAEQTNLLALNATIESARVGEAGKGFAVVAGEVKALATETAKATESIAGLVRDIQDETRTAVSSVEDIGKVIKDLENASAAIAAAMEEQGATTEAVARNVSEAATGIGEVTRSIQSVNGGAVQTSSASGQVMSAAQDLSSQAETMRVEVEKFLATIRAA</sequence>
<dbReference type="RefSeq" id="WP_149893194.1">
    <property type="nucleotide sequence ID" value="NZ_JBHUFA010000016.1"/>
</dbReference>
<dbReference type="SUPFAM" id="SSF58104">
    <property type="entry name" value="Methyl-accepting chemotaxis protein (MCP) signaling domain"/>
    <property type="match status" value="1"/>
</dbReference>
<dbReference type="Pfam" id="PF00672">
    <property type="entry name" value="HAMP"/>
    <property type="match status" value="1"/>
</dbReference>
<organism evidence="7 8">
    <name type="scientific">Roseibium aestuarii</name>
    <dbReference type="NCBI Taxonomy" id="2600299"/>
    <lineage>
        <taxon>Bacteria</taxon>
        <taxon>Pseudomonadati</taxon>
        <taxon>Pseudomonadota</taxon>
        <taxon>Alphaproteobacteria</taxon>
        <taxon>Hyphomicrobiales</taxon>
        <taxon>Stappiaceae</taxon>
        <taxon>Roseibium</taxon>
    </lineage>
</organism>
<evidence type="ECO:0000256" key="1">
    <source>
        <dbReference type="ARBA" id="ARBA00023224"/>
    </source>
</evidence>
<dbReference type="CDD" id="cd06225">
    <property type="entry name" value="HAMP"/>
    <property type="match status" value="1"/>
</dbReference>
<feature type="transmembrane region" description="Helical" evidence="4">
    <location>
        <begin position="12"/>
        <end position="36"/>
    </location>
</feature>
<reference evidence="8" key="1">
    <citation type="journal article" date="2019" name="Int. J. Syst. Evol. Microbiol.">
        <title>The Global Catalogue of Microorganisms (GCM) 10K type strain sequencing project: providing services to taxonomists for standard genome sequencing and annotation.</title>
        <authorList>
            <consortium name="The Broad Institute Genomics Platform"/>
            <consortium name="The Broad Institute Genome Sequencing Center for Infectious Disease"/>
            <person name="Wu L."/>
            <person name="Ma J."/>
        </authorList>
    </citation>
    <scope>NUCLEOTIDE SEQUENCE [LARGE SCALE GENOMIC DNA]</scope>
    <source>
        <strain evidence="8">JCM 3369</strain>
    </source>
</reference>
<comment type="similarity">
    <text evidence="2">Belongs to the methyl-accepting chemotaxis (MCP) protein family.</text>
</comment>
<dbReference type="EMBL" id="JBHUFA010000016">
    <property type="protein sequence ID" value="MFD1697639.1"/>
    <property type="molecule type" value="Genomic_DNA"/>
</dbReference>
<dbReference type="Pfam" id="PF00015">
    <property type="entry name" value="MCPsignal"/>
    <property type="match status" value="1"/>
</dbReference>
<evidence type="ECO:0000313" key="8">
    <source>
        <dbReference type="Proteomes" id="UP001597327"/>
    </source>
</evidence>
<accession>A0ABW4K276</accession>
<evidence type="ECO:0000256" key="3">
    <source>
        <dbReference type="PROSITE-ProRule" id="PRU00284"/>
    </source>
</evidence>
<dbReference type="InterPro" id="IPR004090">
    <property type="entry name" value="Chemotax_Me-accpt_rcpt"/>
</dbReference>
<feature type="transmembrane region" description="Helical" evidence="4">
    <location>
        <begin position="286"/>
        <end position="306"/>
    </location>
</feature>
<keyword evidence="1 3" id="KW-0807">Transducer</keyword>
<dbReference type="Proteomes" id="UP001597327">
    <property type="component" value="Unassembled WGS sequence"/>
</dbReference>
<protein>
    <submittedName>
        <fullName evidence="7">Methyl-accepting chemotaxis protein</fullName>
    </submittedName>
</protein>
<evidence type="ECO:0000259" key="6">
    <source>
        <dbReference type="PROSITE" id="PS50885"/>
    </source>
</evidence>
<dbReference type="SMART" id="SM00283">
    <property type="entry name" value="MA"/>
    <property type="match status" value="1"/>
</dbReference>
<dbReference type="PANTHER" id="PTHR32089">
    <property type="entry name" value="METHYL-ACCEPTING CHEMOTAXIS PROTEIN MCPB"/>
    <property type="match status" value="1"/>
</dbReference>
<dbReference type="SMART" id="SM01358">
    <property type="entry name" value="HBM"/>
    <property type="match status" value="1"/>
</dbReference>
<dbReference type="PRINTS" id="PR00260">
    <property type="entry name" value="CHEMTRNSDUCR"/>
</dbReference>
<feature type="domain" description="HAMP" evidence="6">
    <location>
        <begin position="307"/>
        <end position="360"/>
    </location>
</feature>
<dbReference type="Gene3D" id="1.10.287.950">
    <property type="entry name" value="Methyl-accepting chemotaxis protein"/>
    <property type="match status" value="1"/>
</dbReference>
<dbReference type="PROSITE" id="PS50111">
    <property type="entry name" value="CHEMOTAXIS_TRANSDUC_2"/>
    <property type="match status" value="1"/>
</dbReference>
<dbReference type="InterPro" id="IPR003660">
    <property type="entry name" value="HAMP_dom"/>
</dbReference>
<keyword evidence="4" id="KW-1133">Transmembrane helix</keyword>
<dbReference type="InterPro" id="IPR004089">
    <property type="entry name" value="MCPsignal_dom"/>
</dbReference>
<evidence type="ECO:0000256" key="4">
    <source>
        <dbReference type="SAM" id="Phobius"/>
    </source>
</evidence>
<evidence type="ECO:0000259" key="5">
    <source>
        <dbReference type="PROSITE" id="PS50111"/>
    </source>
</evidence>
<keyword evidence="4" id="KW-0812">Transmembrane</keyword>
<dbReference type="PANTHER" id="PTHR32089:SF112">
    <property type="entry name" value="LYSOZYME-LIKE PROTEIN-RELATED"/>
    <property type="match status" value="1"/>
</dbReference>
<dbReference type="InterPro" id="IPR032255">
    <property type="entry name" value="HBM"/>
</dbReference>
<dbReference type="SMART" id="SM00304">
    <property type="entry name" value="HAMP"/>
    <property type="match status" value="1"/>
</dbReference>
<dbReference type="Gene3D" id="6.10.340.10">
    <property type="match status" value="1"/>
</dbReference>
<keyword evidence="8" id="KW-1185">Reference proteome</keyword>
<dbReference type="SUPFAM" id="SSF158472">
    <property type="entry name" value="HAMP domain-like"/>
    <property type="match status" value="1"/>
</dbReference>
<comment type="caution">
    <text evidence="7">The sequence shown here is derived from an EMBL/GenBank/DDBJ whole genome shotgun (WGS) entry which is preliminary data.</text>
</comment>
<evidence type="ECO:0000256" key="2">
    <source>
        <dbReference type="ARBA" id="ARBA00029447"/>
    </source>
</evidence>
<feature type="domain" description="Methyl-accepting transducer" evidence="5">
    <location>
        <begin position="394"/>
        <end position="637"/>
    </location>
</feature>
<proteinExistence type="inferred from homology"/>
<name>A0ABW4K276_9HYPH</name>